<evidence type="ECO:0000313" key="1">
    <source>
        <dbReference type="EMBL" id="KAG0557028.1"/>
    </source>
</evidence>
<reference evidence="1 2" key="1">
    <citation type="submission" date="2020-06" db="EMBL/GenBank/DDBJ databases">
        <title>WGS assembly of Ceratodon purpureus strain R40.</title>
        <authorList>
            <person name="Carey S.B."/>
            <person name="Jenkins J."/>
            <person name="Shu S."/>
            <person name="Lovell J.T."/>
            <person name="Sreedasyam A."/>
            <person name="Maumus F."/>
            <person name="Tiley G.P."/>
            <person name="Fernandez-Pozo N."/>
            <person name="Barry K."/>
            <person name="Chen C."/>
            <person name="Wang M."/>
            <person name="Lipzen A."/>
            <person name="Daum C."/>
            <person name="Saski C.A."/>
            <person name="Payton A.C."/>
            <person name="Mcbreen J.C."/>
            <person name="Conrad R.E."/>
            <person name="Kollar L.M."/>
            <person name="Olsson S."/>
            <person name="Huttunen S."/>
            <person name="Landis J.B."/>
            <person name="Wickett N.J."/>
            <person name="Johnson M.G."/>
            <person name="Rensing S.A."/>
            <person name="Grimwood J."/>
            <person name="Schmutz J."/>
            <person name="Mcdaniel S.F."/>
        </authorList>
    </citation>
    <scope>NUCLEOTIDE SEQUENCE [LARGE SCALE GENOMIC DNA]</scope>
    <source>
        <strain evidence="1 2">R40</strain>
    </source>
</reference>
<protein>
    <submittedName>
        <fullName evidence="1">Uncharacterized protein</fullName>
    </submittedName>
</protein>
<organism evidence="1 2">
    <name type="scientific">Ceratodon purpureus</name>
    <name type="common">Fire moss</name>
    <name type="synonym">Dicranum purpureum</name>
    <dbReference type="NCBI Taxonomy" id="3225"/>
    <lineage>
        <taxon>Eukaryota</taxon>
        <taxon>Viridiplantae</taxon>
        <taxon>Streptophyta</taxon>
        <taxon>Embryophyta</taxon>
        <taxon>Bryophyta</taxon>
        <taxon>Bryophytina</taxon>
        <taxon>Bryopsida</taxon>
        <taxon>Dicranidae</taxon>
        <taxon>Pseudoditrichales</taxon>
        <taxon>Ditrichaceae</taxon>
        <taxon>Ceratodon</taxon>
    </lineage>
</organism>
<dbReference type="Gene3D" id="3.80.10.10">
    <property type="entry name" value="Ribonuclease Inhibitor"/>
    <property type="match status" value="1"/>
</dbReference>
<accession>A0A8T0GGW7</accession>
<dbReference type="PANTHER" id="PTHR47186">
    <property type="entry name" value="LEUCINE-RICH REPEAT-CONTAINING PROTEIN 57"/>
    <property type="match status" value="1"/>
</dbReference>
<comment type="caution">
    <text evidence="1">The sequence shown here is derived from an EMBL/GenBank/DDBJ whole genome shotgun (WGS) entry which is preliminary data.</text>
</comment>
<evidence type="ECO:0000313" key="2">
    <source>
        <dbReference type="Proteomes" id="UP000822688"/>
    </source>
</evidence>
<name>A0A8T0GGW7_CERPU</name>
<dbReference type="Proteomes" id="UP000822688">
    <property type="component" value="Chromosome 11"/>
</dbReference>
<gene>
    <name evidence="1" type="ORF">KC19_11G096900</name>
</gene>
<proteinExistence type="predicted"/>
<dbReference type="EMBL" id="CM026432">
    <property type="protein sequence ID" value="KAG0557028.1"/>
    <property type="molecule type" value="Genomic_DNA"/>
</dbReference>
<keyword evidence="2" id="KW-1185">Reference proteome</keyword>
<dbReference type="InterPro" id="IPR032675">
    <property type="entry name" value="LRR_dom_sf"/>
</dbReference>
<dbReference type="AlphaFoldDB" id="A0A8T0GGW7"/>
<dbReference type="PANTHER" id="PTHR47186:SF14">
    <property type="entry name" value="PROTEIN KINASE DOMAIN-CONTAINING PROTEIN"/>
    <property type="match status" value="1"/>
</dbReference>
<dbReference type="SUPFAM" id="SSF52058">
    <property type="entry name" value="L domain-like"/>
    <property type="match status" value="1"/>
</dbReference>
<sequence length="106" mass="11981">MIRIKSVRRHGLILNCPNLRLLNLDNAKNSIVTIAVKNYHVWAPSVLHMSRRTVIKKLPKIIGNMINLLELHLGGCKELTCLPKSIGKLVNLSTLDVWGCIESRVY</sequence>